<evidence type="ECO:0000313" key="3">
    <source>
        <dbReference type="EMBL" id="ETW30241.1"/>
    </source>
</evidence>
<organism evidence="3 4">
    <name type="scientific">Plasmodium falciparum FCH/4</name>
    <dbReference type="NCBI Taxonomy" id="1036724"/>
    <lineage>
        <taxon>Eukaryota</taxon>
        <taxon>Sar</taxon>
        <taxon>Alveolata</taxon>
        <taxon>Apicomplexa</taxon>
        <taxon>Aconoidasida</taxon>
        <taxon>Haemosporida</taxon>
        <taxon>Plasmodiidae</taxon>
        <taxon>Plasmodium</taxon>
        <taxon>Plasmodium (Laverania)</taxon>
    </lineage>
</organism>
<feature type="compositionally biased region" description="Basic and acidic residues" evidence="2">
    <location>
        <begin position="917"/>
        <end position="939"/>
    </location>
</feature>
<feature type="compositionally biased region" description="Basic and acidic residues" evidence="2">
    <location>
        <begin position="897"/>
        <end position="907"/>
    </location>
</feature>
<protein>
    <submittedName>
        <fullName evidence="3">Uncharacterized protein</fullName>
    </submittedName>
</protein>
<name>A0A024VQS6_PLAFA</name>
<dbReference type="PANTHER" id="PTHR36912:SF2">
    <property type="entry name" value="ANTIGEN 332, DBL-LIKE PROTEIN"/>
    <property type="match status" value="1"/>
</dbReference>
<feature type="region of interest" description="Disordered" evidence="2">
    <location>
        <begin position="127"/>
        <end position="146"/>
    </location>
</feature>
<feature type="region of interest" description="Disordered" evidence="2">
    <location>
        <begin position="897"/>
        <end position="964"/>
    </location>
</feature>
<dbReference type="Proteomes" id="UP000030656">
    <property type="component" value="Unassembled WGS sequence"/>
</dbReference>
<gene>
    <name evidence="3" type="ORF">PFFCH_02324</name>
</gene>
<feature type="coiled-coil region" evidence="1">
    <location>
        <begin position="964"/>
        <end position="1024"/>
    </location>
</feature>
<dbReference type="PANTHER" id="PTHR36912">
    <property type="entry name" value="ANTIGEN 332, DBL-LIKE PROTEIN-RELATED"/>
    <property type="match status" value="1"/>
</dbReference>
<proteinExistence type="predicted"/>
<dbReference type="AlphaFoldDB" id="A0A024VQS6"/>
<reference evidence="3 4" key="2">
    <citation type="submission" date="2013-02" db="EMBL/GenBank/DDBJ databases">
        <title>The Genome Sequence of Plasmodium falciparum FCH/4.</title>
        <authorList>
            <consortium name="The Broad Institute Genome Sequencing Platform"/>
            <consortium name="The Broad Institute Genome Sequencing Center for Infectious Disease"/>
            <person name="Neafsey D."/>
            <person name="Cheeseman I."/>
            <person name="Volkman S."/>
            <person name="Adams J."/>
            <person name="Walker B."/>
            <person name="Young S.K."/>
            <person name="Zeng Q."/>
            <person name="Gargeya S."/>
            <person name="Fitzgerald M."/>
            <person name="Haas B."/>
            <person name="Abouelleil A."/>
            <person name="Alvarado L."/>
            <person name="Arachchi H.M."/>
            <person name="Berlin A.M."/>
            <person name="Chapman S.B."/>
            <person name="Dewar J."/>
            <person name="Goldberg J."/>
            <person name="Griggs A."/>
            <person name="Gujja S."/>
            <person name="Hansen M."/>
            <person name="Howarth C."/>
            <person name="Imamovic A."/>
            <person name="Larimer J."/>
            <person name="McCowan C."/>
            <person name="Murphy C."/>
            <person name="Neiman D."/>
            <person name="Pearson M."/>
            <person name="Priest M."/>
            <person name="Roberts A."/>
            <person name="Saif S."/>
            <person name="Shea T."/>
            <person name="Sisk P."/>
            <person name="Sykes S."/>
            <person name="Wortman J."/>
            <person name="Nusbaum C."/>
            <person name="Birren B."/>
        </authorList>
    </citation>
    <scope>NUCLEOTIDE SEQUENCE [LARGE SCALE GENOMIC DNA]</scope>
    <source>
        <strain evidence="3 4">FCH/4</strain>
    </source>
</reference>
<evidence type="ECO:0000313" key="4">
    <source>
        <dbReference type="Proteomes" id="UP000030656"/>
    </source>
</evidence>
<dbReference type="OrthoDB" id="10661682at2759"/>
<feature type="compositionally biased region" description="Acidic residues" evidence="2">
    <location>
        <begin position="127"/>
        <end position="139"/>
    </location>
</feature>
<reference evidence="3 4" key="1">
    <citation type="submission" date="2013-02" db="EMBL/GenBank/DDBJ databases">
        <title>The Genome Annotation of Plasmodium falciparum FCH/4.</title>
        <authorList>
            <consortium name="The Broad Institute Genome Sequencing Platform"/>
            <consortium name="The Broad Institute Genome Sequencing Center for Infectious Disease"/>
            <person name="Neafsey D."/>
            <person name="Hoffman S."/>
            <person name="Volkman S."/>
            <person name="Rosenthal P."/>
            <person name="Walker B."/>
            <person name="Young S.K."/>
            <person name="Zeng Q."/>
            <person name="Gargeya S."/>
            <person name="Fitzgerald M."/>
            <person name="Haas B."/>
            <person name="Abouelleil A."/>
            <person name="Allen A.W."/>
            <person name="Alvarado L."/>
            <person name="Arachchi H.M."/>
            <person name="Berlin A.M."/>
            <person name="Chapman S.B."/>
            <person name="Gainer-Dewar J."/>
            <person name="Goldberg J."/>
            <person name="Griggs A."/>
            <person name="Gujja S."/>
            <person name="Hansen M."/>
            <person name="Howarth C."/>
            <person name="Imamovic A."/>
            <person name="Ireland A."/>
            <person name="Larimer J."/>
            <person name="McCowan C."/>
            <person name="Murphy C."/>
            <person name="Pearson M."/>
            <person name="Poon T.W."/>
            <person name="Priest M."/>
            <person name="Roberts A."/>
            <person name="Saif S."/>
            <person name="Shea T."/>
            <person name="Sisk P."/>
            <person name="Sykes S."/>
            <person name="Wortman J."/>
            <person name="Nusbaum C."/>
            <person name="Birren B."/>
        </authorList>
    </citation>
    <scope>NUCLEOTIDE SEQUENCE [LARGE SCALE GENOMIC DNA]</scope>
    <source>
        <strain evidence="3 4">FCH/4</strain>
    </source>
</reference>
<accession>A0A024VQS6</accession>
<dbReference type="EMBL" id="KI927927">
    <property type="protein sequence ID" value="ETW30241.1"/>
    <property type="molecule type" value="Genomic_DNA"/>
</dbReference>
<evidence type="ECO:0000256" key="1">
    <source>
        <dbReference type="SAM" id="Coils"/>
    </source>
</evidence>
<sequence length="1030" mass="120974">MMKLFNNFTCFLSQSIRSQEKNVEEYHMSTIDEEPINYKNKNFLKSSLSRHSLVILSIIYVLFHQNVFTSKWNEPSVLQLVNTHSRVLYDTEPLDENLNYESKKVEYKCSCNCSDCPCPIQNEEDVEEVSSTEDVEEGSVAENVKETKSITEEVSVEEDIITDKVSVEQEVMAEASVEENILTEVPVEEEIMTEKLSVEDKALNEKIMSEEEIVIEDGNVHEVVPAEVSVTEEIPGVEETTNNESHVKGENVVNEVVVDDNSVNDEIQFDDDSSIEIYTVDSKDVFHKEENYDSFREEVRSDENIHIFRKKNENFVKKIENEKSSVGHVPTEYTSKENIAEEVPSHIMFKENVTEEVPKEVKYEENTVEEVFEEVTSKENIIEEAPGDINSEENIIEEVPEVVTSEEIVVQNDVNNINTNIDHMFDFDLDDILKIPEAQRKLNKLRTLVDVHLDVIEKMQRDEWKKNKRDFLYICLKEINKLSEDTLMKFYGSDSNKSANDNDTVMVIKILKDKWGTGRIVDTIANSLNKSYNSLYHNLYIEMEKDLLINKTETFNKWSKQHWNKLDNWKEEKWFKLFKRDLKIDMRNTYESDQNDEENNEESMNELSDELIKNNTSDNMRNEQKTLEKNKKYSNLSKDLGLIEKQKIIWKSWIVKNVNNIENWFDEMWFKNVVNELKEKNDVSNVLQENASEASVENYISDVEDSKDMTNSINDSEKSKIVASSSKTTNEEYIILSRKDLIYNIIVMVHMMVLDQFKYDELKYAKKRFLNRSIDKFIKEKKIKDKETVLDYYIDDIIKRIVEDTSHVNNIKEKAIDHYTSHDWFRLLRQGNKAQNSISQEVDILTEKYKKLISEEDNKKENNNNNDDEVKPELKDNIKCEENVSFNILRRSNKKDQLPLEEKKNKNGDLNNTLTESDGKKININEAIEESKNGNEDKNSGNMEKSRKPRDRRTERKEKDQDLRVQLLQDYENIFEQIQNMENQNKDKNKKETKNILKTSIDLDKNLLREYKKEKNIINQSEKEFSVNEN</sequence>
<feature type="compositionally biased region" description="Basic and acidic residues" evidence="2">
    <location>
        <begin position="952"/>
        <end position="963"/>
    </location>
</feature>
<keyword evidence="1" id="KW-0175">Coiled coil</keyword>
<evidence type="ECO:0000256" key="2">
    <source>
        <dbReference type="SAM" id="MobiDB-lite"/>
    </source>
</evidence>